<feature type="non-terminal residue" evidence="2">
    <location>
        <position position="128"/>
    </location>
</feature>
<name>A0ABQ9TN06_SAGOE</name>
<organism evidence="2 3">
    <name type="scientific">Saguinus oedipus</name>
    <name type="common">Cotton-top tamarin</name>
    <name type="synonym">Oedipomidas oedipus</name>
    <dbReference type="NCBI Taxonomy" id="9490"/>
    <lineage>
        <taxon>Eukaryota</taxon>
        <taxon>Metazoa</taxon>
        <taxon>Chordata</taxon>
        <taxon>Craniata</taxon>
        <taxon>Vertebrata</taxon>
        <taxon>Euteleostomi</taxon>
        <taxon>Mammalia</taxon>
        <taxon>Eutheria</taxon>
        <taxon>Euarchontoglires</taxon>
        <taxon>Primates</taxon>
        <taxon>Haplorrhini</taxon>
        <taxon>Platyrrhini</taxon>
        <taxon>Cebidae</taxon>
        <taxon>Callitrichinae</taxon>
        <taxon>Saguinus</taxon>
    </lineage>
</organism>
<dbReference type="Proteomes" id="UP001266305">
    <property type="component" value="Unassembled WGS sequence"/>
</dbReference>
<keyword evidence="3" id="KW-1185">Reference proteome</keyword>
<protein>
    <submittedName>
        <fullName evidence="2">Uncharacterized protein</fullName>
    </submittedName>
</protein>
<feature type="region of interest" description="Disordered" evidence="1">
    <location>
        <begin position="1"/>
        <end position="105"/>
    </location>
</feature>
<accession>A0ABQ9TN06</accession>
<proteinExistence type="predicted"/>
<comment type="caution">
    <text evidence="2">The sequence shown here is derived from an EMBL/GenBank/DDBJ whole genome shotgun (WGS) entry which is preliminary data.</text>
</comment>
<reference evidence="2 3" key="1">
    <citation type="submission" date="2023-05" db="EMBL/GenBank/DDBJ databases">
        <title>B98-5 Cell Line De Novo Hybrid Assembly: An Optical Mapping Approach.</title>
        <authorList>
            <person name="Kananen K."/>
            <person name="Auerbach J.A."/>
            <person name="Kautto E."/>
            <person name="Blachly J.S."/>
        </authorList>
    </citation>
    <scope>NUCLEOTIDE SEQUENCE [LARGE SCALE GENOMIC DNA]</scope>
    <source>
        <strain evidence="2">B95-8</strain>
        <tissue evidence="2">Cell line</tissue>
    </source>
</reference>
<dbReference type="EMBL" id="JASSZA010000021">
    <property type="protein sequence ID" value="KAK2085582.1"/>
    <property type="molecule type" value="Genomic_DNA"/>
</dbReference>
<gene>
    <name evidence="2" type="ORF">P7K49_036882</name>
</gene>
<feature type="compositionally biased region" description="Pro residues" evidence="1">
    <location>
        <begin position="85"/>
        <end position="96"/>
    </location>
</feature>
<evidence type="ECO:0000313" key="3">
    <source>
        <dbReference type="Proteomes" id="UP001266305"/>
    </source>
</evidence>
<evidence type="ECO:0000313" key="2">
    <source>
        <dbReference type="EMBL" id="KAK2085582.1"/>
    </source>
</evidence>
<sequence>MARSGGGEQEGRREEAEGGPEWAGETGWSRRASLRGAEPGEGPGRLGTPQPLTQPPAPRPRLHAPPAVAASQPPPRPPPGRRRLPPPAALPRPRSPGSPRSPALDNALVKTAELFLTSPPPLLIKAPP</sequence>
<evidence type="ECO:0000256" key="1">
    <source>
        <dbReference type="SAM" id="MobiDB-lite"/>
    </source>
</evidence>